<dbReference type="GO" id="GO:0015920">
    <property type="term" value="P:lipopolysaccharide transport"/>
    <property type="evidence" value="ECO:0007669"/>
    <property type="project" value="InterPro"/>
</dbReference>
<dbReference type="Proteomes" id="UP000544872">
    <property type="component" value="Unassembled WGS sequence"/>
</dbReference>
<organism evidence="3 4">
    <name type="scientific">Novispirillum itersonii</name>
    <name type="common">Aquaspirillum itersonii</name>
    <dbReference type="NCBI Taxonomy" id="189"/>
    <lineage>
        <taxon>Bacteria</taxon>
        <taxon>Pseudomonadati</taxon>
        <taxon>Pseudomonadota</taxon>
        <taxon>Alphaproteobacteria</taxon>
        <taxon>Rhodospirillales</taxon>
        <taxon>Novispirillaceae</taxon>
        <taxon>Novispirillum</taxon>
    </lineage>
</organism>
<evidence type="ECO:0000313" key="3">
    <source>
        <dbReference type="EMBL" id="MBB6209489.1"/>
    </source>
</evidence>
<comment type="subunit">
    <text evidence="1">Component of the lipopolysaccharide transport and assembly complex.</text>
</comment>
<dbReference type="RefSeq" id="WP_184261807.1">
    <property type="nucleotide sequence ID" value="NZ_JACIIX010000002.1"/>
</dbReference>
<dbReference type="GO" id="GO:0043165">
    <property type="term" value="P:Gram-negative-bacterium-type cell outer membrane assembly"/>
    <property type="evidence" value="ECO:0007669"/>
    <property type="project" value="UniProtKB-UniRule"/>
</dbReference>
<dbReference type="InterPro" id="IPR050218">
    <property type="entry name" value="LptD"/>
</dbReference>
<dbReference type="InterPro" id="IPR007543">
    <property type="entry name" value="LptD_C"/>
</dbReference>
<dbReference type="GO" id="GO:1990351">
    <property type="term" value="C:transporter complex"/>
    <property type="evidence" value="ECO:0007669"/>
    <property type="project" value="TreeGrafter"/>
</dbReference>
<evidence type="ECO:0000259" key="2">
    <source>
        <dbReference type="Pfam" id="PF04453"/>
    </source>
</evidence>
<comment type="similarity">
    <text evidence="1">Belongs to the LptD family.</text>
</comment>
<name>A0A7W9ZFS9_NOVIT</name>
<gene>
    <name evidence="1" type="primary">lptD</name>
    <name evidence="3" type="ORF">FHS48_000891</name>
</gene>
<evidence type="ECO:0000313" key="4">
    <source>
        <dbReference type="Proteomes" id="UP000544872"/>
    </source>
</evidence>
<dbReference type="AlphaFoldDB" id="A0A7W9ZFS9"/>
<dbReference type="InterPro" id="IPR020889">
    <property type="entry name" value="LipoPS_assembly_LptD"/>
</dbReference>
<evidence type="ECO:0000256" key="1">
    <source>
        <dbReference type="HAMAP-Rule" id="MF_01411"/>
    </source>
</evidence>
<comment type="function">
    <text evidence="1">Involved in the assembly of lipopolysaccharide (LPS) at the surface of the outer membrane.</text>
</comment>
<keyword evidence="1" id="KW-0732">Signal</keyword>
<dbReference type="GO" id="GO:0009279">
    <property type="term" value="C:cell outer membrane"/>
    <property type="evidence" value="ECO:0007669"/>
    <property type="project" value="UniProtKB-SubCell"/>
</dbReference>
<feature type="domain" description="LptD C-terminal" evidence="2">
    <location>
        <begin position="308"/>
        <end position="674"/>
    </location>
</feature>
<comment type="subcellular location">
    <subcellularLocation>
        <location evidence="1">Cell outer membrane</location>
    </subcellularLocation>
</comment>
<dbReference type="PANTHER" id="PTHR30189">
    <property type="entry name" value="LPS-ASSEMBLY PROTEIN"/>
    <property type="match status" value="1"/>
</dbReference>
<proteinExistence type="inferred from homology"/>
<dbReference type="HAMAP" id="MF_01411">
    <property type="entry name" value="LPS_assembly_LptD"/>
    <property type="match status" value="1"/>
</dbReference>
<reference evidence="3 4" key="1">
    <citation type="submission" date="2020-08" db="EMBL/GenBank/DDBJ databases">
        <title>Genomic Encyclopedia of Type Strains, Phase IV (KMG-IV): sequencing the most valuable type-strain genomes for metagenomic binning, comparative biology and taxonomic classification.</title>
        <authorList>
            <person name="Goeker M."/>
        </authorList>
    </citation>
    <scope>NUCLEOTIDE SEQUENCE [LARGE SCALE GENOMIC DNA]</scope>
    <source>
        <strain evidence="3 4">DSM 11590</strain>
    </source>
</reference>
<keyword evidence="1" id="KW-0998">Cell outer membrane</keyword>
<keyword evidence="1" id="KW-0472">Membrane</keyword>
<sequence>MRQARRLLTARGLSYASVVLGAVAGLSLPGLAGATALSSGSVPAAAAGETPPTEGRAVITADELSHDKNLDTVTARGNVEVQYQGRILLADTVNYQVSADRASATGNVTMTDLDGTTTFADFAELTGDMKEGFAREVKILLTDGSRAAAQKATRKTNEKGNSVTTMENAIYSPCDVCSTTPGSDTRIWQIKSSRVVHDQQAGEITYNDMWFELFGVPVAYTPYLSHPDPTVKRRSGFLPPLYRSNKQLGVGVSIPYYFVIDDRQDATLAIMPSTSENPVLSGQYRGVSEKASITMEGSIVQEKSDRIRNHFRSKAVASLDDTFRVGADVNLASDRTYMRRYRFGNKTYLTSRGYLEGFSRRSYGAVEALYFQNQSTLTPSRGDLPIAAPIATWNYTSEPGARGAYTTVDITSAAVNRMSGASSRRASARYGWHLPYIGPVGDVYRLDVGLSGDAYQVEDVKTRSGELYSGASGRMTPELALTWSLPLERRSGRWSEVVRPIVQGVSTQGARNPTKIPDEDSYAVEFDDTNLFSINRYSGRDRVESGTRVNYGVEYTARHTWMGTVNSMVGQSYRLSGTEKSAFPVGSGLERDLSDVVGRVMFQPHRNLDFVYRFRADKDTMELHRSEIGSRIGPRSFNVYTSYIELDRQEDSSAVLKKRQEVTVALRSQMSQYWSGSLSGRYDLAENGGPIDIGGTVAYEDECFGVSLFANRSYTYDSDYEGSVNIGLRFALKTLGDFSTSLGSMEF</sequence>
<accession>A0A7W9ZFS9</accession>
<dbReference type="PANTHER" id="PTHR30189:SF1">
    <property type="entry name" value="LPS-ASSEMBLY PROTEIN LPTD"/>
    <property type="match status" value="1"/>
</dbReference>
<dbReference type="EMBL" id="JACIIX010000002">
    <property type="protein sequence ID" value="MBB6209489.1"/>
    <property type="molecule type" value="Genomic_DNA"/>
</dbReference>
<keyword evidence="4" id="KW-1185">Reference proteome</keyword>
<protein>
    <recommendedName>
        <fullName evidence="1">LPS-assembly protein LptD</fullName>
    </recommendedName>
</protein>
<dbReference type="Pfam" id="PF04453">
    <property type="entry name" value="LptD"/>
    <property type="match status" value="1"/>
</dbReference>
<comment type="caution">
    <text evidence="1">Lacks conserved residue(s) required for the propagation of feature annotation.</text>
</comment>
<comment type="caution">
    <text evidence="3">The sequence shown here is derived from an EMBL/GenBank/DDBJ whole genome shotgun (WGS) entry which is preliminary data.</text>
</comment>